<dbReference type="AlphaFoldDB" id="A0A319CDL4"/>
<evidence type="ECO:0000313" key="2">
    <source>
        <dbReference type="Proteomes" id="UP000248340"/>
    </source>
</evidence>
<organism evidence="1 2">
    <name type="scientific">Aspergillus uvarum CBS 121591</name>
    <dbReference type="NCBI Taxonomy" id="1448315"/>
    <lineage>
        <taxon>Eukaryota</taxon>
        <taxon>Fungi</taxon>
        <taxon>Dikarya</taxon>
        <taxon>Ascomycota</taxon>
        <taxon>Pezizomycotina</taxon>
        <taxon>Eurotiomycetes</taxon>
        <taxon>Eurotiomycetidae</taxon>
        <taxon>Eurotiales</taxon>
        <taxon>Aspergillaceae</taxon>
        <taxon>Aspergillus</taxon>
        <taxon>Aspergillus subgen. Circumdati</taxon>
    </lineage>
</organism>
<dbReference type="RefSeq" id="XP_025491667.1">
    <property type="nucleotide sequence ID" value="XM_025639314.1"/>
</dbReference>
<gene>
    <name evidence="1" type="ORF">BO82DRAFT_402269</name>
</gene>
<name>A0A319CDL4_9EURO</name>
<sequence>MDTSFVPYLRFSDENRHPDTPALEVTLIGPRNFYTLNPTGNFFTLTVKRLGECEPSENRHKPCYFYWSPSTDEGFRVFRTQESDAQEQEVEEVVVVVKLGSPSPATQQSDQLHLWSLSADKDSVSWDVSLGENMFRKLEKSESVTYVLFWPGGQVYLWDWGTSMGDKGFSARRELVPKSTPIVLPGGARCAFSLVDGNVPPLPPQPTDPGVSSVTPGTPILRLELDAPATWKVLENLPLTIKLTYHGVSGEESPRPITFSVGDLYAWGVMSAYRRRGSTGEWGAWLSTAACGYPGFGDDEIKCTVGTSNAFMTLQPHETWHDVWPLECELSLPADARVGEVIRYRFEGCKLAWWNWGTLEDHKNTSITLTGLGGAIVDPPNNDGRPEVMIPASNLVEFTVVD</sequence>
<dbReference type="GeneID" id="37142056"/>
<dbReference type="EMBL" id="KZ821701">
    <property type="protein sequence ID" value="PYH81467.1"/>
    <property type="molecule type" value="Genomic_DNA"/>
</dbReference>
<accession>A0A319CDL4</accession>
<dbReference type="Proteomes" id="UP000248340">
    <property type="component" value="Unassembled WGS sequence"/>
</dbReference>
<dbReference type="VEuPathDB" id="FungiDB:BO82DRAFT_402269"/>
<dbReference type="OrthoDB" id="4323953at2759"/>
<reference evidence="1 2" key="1">
    <citation type="submission" date="2016-12" db="EMBL/GenBank/DDBJ databases">
        <title>The genomes of Aspergillus section Nigri reveals drivers in fungal speciation.</title>
        <authorList>
            <consortium name="DOE Joint Genome Institute"/>
            <person name="Vesth T.C."/>
            <person name="Nybo J."/>
            <person name="Theobald S."/>
            <person name="Brandl J."/>
            <person name="Frisvad J.C."/>
            <person name="Nielsen K.F."/>
            <person name="Lyhne E.K."/>
            <person name="Kogle M.E."/>
            <person name="Kuo A."/>
            <person name="Riley R."/>
            <person name="Clum A."/>
            <person name="Nolan M."/>
            <person name="Lipzen A."/>
            <person name="Salamov A."/>
            <person name="Henrissat B."/>
            <person name="Wiebenga A."/>
            <person name="De Vries R.P."/>
            <person name="Grigoriev I.V."/>
            <person name="Mortensen U.H."/>
            <person name="Andersen M.R."/>
            <person name="Baker S.E."/>
        </authorList>
    </citation>
    <scope>NUCLEOTIDE SEQUENCE [LARGE SCALE GENOMIC DNA]</scope>
    <source>
        <strain evidence="1 2">CBS 121591</strain>
    </source>
</reference>
<evidence type="ECO:0000313" key="1">
    <source>
        <dbReference type="EMBL" id="PYH81467.1"/>
    </source>
</evidence>
<keyword evidence="2" id="KW-1185">Reference proteome</keyword>
<proteinExistence type="predicted"/>
<protein>
    <submittedName>
        <fullName evidence="1">Uncharacterized protein</fullName>
    </submittedName>
</protein>